<evidence type="ECO:0000313" key="2">
    <source>
        <dbReference type="Proteomes" id="UP000218811"/>
    </source>
</evidence>
<sequence>MTLKRRPGMRSLTVDAFAAGSPVEGAACAFSMAARAEMGSDFDPLVFVHCVRCKSPFFVDCSSHMASSARVSDESGNMSSITDRIRMRHESAEVASLTVSTGFSSFLVQILFFRTGSSTITNSSSLSAELLPVGRAPHESEQFLHTAGNPFLAQRLQCARSRSGSCVVITDATFELFER</sequence>
<keyword evidence="2" id="KW-1185">Reference proteome</keyword>
<dbReference type="AlphaFoldDB" id="A0A2H3JLU2"/>
<name>A0A2H3JLU2_WOLCO</name>
<dbReference type="EMBL" id="KB468135">
    <property type="protein sequence ID" value="PCH42851.1"/>
    <property type="molecule type" value="Genomic_DNA"/>
</dbReference>
<evidence type="ECO:0000313" key="1">
    <source>
        <dbReference type="EMBL" id="PCH42851.1"/>
    </source>
</evidence>
<accession>A0A2H3JLU2</accession>
<protein>
    <submittedName>
        <fullName evidence="1">Uncharacterized protein</fullName>
    </submittedName>
</protein>
<gene>
    <name evidence="1" type="ORF">WOLCODRAFT_121114</name>
</gene>
<proteinExistence type="predicted"/>
<organism evidence="1 2">
    <name type="scientific">Wolfiporia cocos (strain MD-104)</name>
    <name type="common">Brown rot fungus</name>
    <dbReference type="NCBI Taxonomy" id="742152"/>
    <lineage>
        <taxon>Eukaryota</taxon>
        <taxon>Fungi</taxon>
        <taxon>Dikarya</taxon>
        <taxon>Basidiomycota</taxon>
        <taxon>Agaricomycotina</taxon>
        <taxon>Agaricomycetes</taxon>
        <taxon>Polyporales</taxon>
        <taxon>Phaeolaceae</taxon>
        <taxon>Wolfiporia</taxon>
    </lineage>
</organism>
<reference evidence="1 2" key="1">
    <citation type="journal article" date="2012" name="Science">
        <title>The Paleozoic origin of enzymatic lignin decomposition reconstructed from 31 fungal genomes.</title>
        <authorList>
            <person name="Floudas D."/>
            <person name="Binder M."/>
            <person name="Riley R."/>
            <person name="Barry K."/>
            <person name="Blanchette R.A."/>
            <person name="Henrissat B."/>
            <person name="Martinez A.T."/>
            <person name="Otillar R."/>
            <person name="Spatafora J.W."/>
            <person name="Yadav J.S."/>
            <person name="Aerts A."/>
            <person name="Benoit I."/>
            <person name="Boyd A."/>
            <person name="Carlson A."/>
            <person name="Copeland A."/>
            <person name="Coutinho P.M."/>
            <person name="de Vries R.P."/>
            <person name="Ferreira P."/>
            <person name="Findley K."/>
            <person name="Foster B."/>
            <person name="Gaskell J."/>
            <person name="Glotzer D."/>
            <person name="Gorecki P."/>
            <person name="Heitman J."/>
            <person name="Hesse C."/>
            <person name="Hori C."/>
            <person name="Igarashi K."/>
            <person name="Jurgens J.A."/>
            <person name="Kallen N."/>
            <person name="Kersten P."/>
            <person name="Kohler A."/>
            <person name="Kuees U."/>
            <person name="Kumar T.K.A."/>
            <person name="Kuo A."/>
            <person name="LaButti K."/>
            <person name="Larrondo L.F."/>
            <person name="Lindquist E."/>
            <person name="Ling A."/>
            <person name="Lombard V."/>
            <person name="Lucas S."/>
            <person name="Lundell T."/>
            <person name="Martin R."/>
            <person name="McLaughlin D.J."/>
            <person name="Morgenstern I."/>
            <person name="Morin E."/>
            <person name="Murat C."/>
            <person name="Nagy L.G."/>
            <person name="Nolan M."/>
            <person name="Ohm R.A."/>
            <person name="Patyshakuliyeva A."/>
            <person name="Rokas A."/>
            <person name="Ruiz-Duenas F.J."/>
            <person name="Sabat G."/>
            <person name="Salamov A."/>
            <person name="Samejima M."/>
            <person name="Schmutz J."/>
            <person name="Slot J.C."/>
            <person name="St John F."/>
            <person name="Stenlid J."/>
            <person name="Sun H."/>
            <person name="Sun S."/>
            <person name="Syed K."/>
            <person name="Tsang A."/>
            <person name="Wiebenga A."/>
            <person name="Young D."/>
            <person name="Pisabarro A."/>
            <person name="Eastwood D.C."/>
            <person name="Martin F."/>
            <person name="Cullen D."/>
            <person name="Grigoriev I.V."/>
            <person name="Hibbett D.S."/>
        </authorList>
    </citation>
    <scope>NUCLEOTIDE SEQUENCE [LARGE SCALE GENOMIC DNA]</scope>
    <source>
        <strain evidence="1 2">MD-104</strain>
    </source>
</reference>
<dbReference type="Proteomes" id="UP000218811">
    <property type="component" value="Unassembled WGS sequence"/>
</dbReference>